<keyword evidence="2" id="KW-1185">Reference proteome</keyword>
<gene>
    <name evidence="1" type="ORF">SAMN05421842_10384</name>
</gene>
<reference evidence="1 2" key="1">
    <citation type="submission" date="2016-10" db="EMBL/GenBank/DDBJ databases">
        <authorList>
            <person name="de Groot N.N."/>
        </authorList>
    </citation>
    <scope>NUCLEOTIDE SEQUENCE [LARGE SCALE GENOMIC DNA]</scope>
    <source>
        <strain evidence="1 2">DSM 12992</strain>
    </source>
</reference>
<dbReference type="AlphaFoldDB" id="A0A1I1IUN5"/>
<evidence type="ECO:0000313" key="1">
    <source>
        <dbReference type="EMBL" id="SFC39997.1"/>
    </source>
</evidence>
<dbReference type="Proteomes" id="UP000199263">
    <property type="component" value="Unassembled WGS sequence"/>
</dbReference>
<accession>A0A1I1IUN5</accession>
<evidence type="ECO:0000313" key="2">
    <source>
        <dbReference type="Proteomes" id="UP000199263"/>
    </source>
</evidence>
<proteinExistence type="predicted"/>
<name>A0A1I1IUN5_9CLOT</name>
<dbReference type="EMBL" id="FOMG01000003">
    <property type="protein sequence ID" value="SFC39997.1"/>
    <property type="molecule type" value="Genomic_DNA"/>
</dbReference>
<sequence length="130" mass="14821">MSNTITKYTFVTKQDIINQLGEAEDFGNLNYTGIDTILGVIANACVKVTKRLPLVNFITLTYDTAKVMAEAESASLRNLLNNTSYMKYWKINIELVYRNNGYTNQYSNGYETYQLDSMNLTLEDMSYYAG</sequence>
<organism evidence="1 2">
    <name type="scientific">Clostridium uliginosum</name>
    <dbReference type="NCBI Taxonomy" id="119641"/>
    <lineage>
        <taxon>Bacteria</taxon>
        <taxon>Bacillati</taxon>
        <taxon>Bacillota</taxon>
        <taxon>Clostridia</taxon>
        <taxon>Eubacteriales</taxon>
        <taxon>Clostridiaceae</taxon>
        <taxon>Clostridium</taxon>
    </lineage>
</organism>
<protein>
    <submittedName>
        <fullName evidence="1">Uncharacterized protein</fullName>
    </submittedName>
</protein>
<dbReference type="RefSeq" id="WP_090088734.1">
    <property type="nucleotide sequence ID" value="NZ_FOMG01000003.1"/>
</dbReference>